<feature type="domain" description="ZP" evidence="3">
    <location>
        <begin position="1080"/>
        <end position="1261"/>
    </location>
</feature>
<reference evidence="4 5" key="1">
    <citation type="submission" date="2019-01" db="EMBL/GenBank/DDBJ databases">
        <title>Genome Assembly of Collichthys lucidus.</title>
        <authorList>
            <person name="Cai M."/>
            <person name="Xiao S."/>
        </authorList>
    </citation>
    <scope>NUCLEOTIDE SEQUENCE [LARGE SCALE GENOMIC DNA]</scope>
    <source>
        <strain evidence="4">JT15FE1705JMU</strain>
        <tissue evidence="4">Muscle</tissue>
    </source>
</reference>
<proteinExistence type="predicted"/>
<organism evidence="4 5">
    <name type="scientific">Collichthys lucidus</name>
    <name type="common">Big head croaker</name>
    <name type="synonym">Sciaena lucida</name>
    <dbReference type="NCBI Taxonomy" id="240159"/>
    <lineage>
        <taxon>Eukaryota</taxon>
        <taxon>Metazoa</taxon>
        <taxon>Chordata</taxon>
        <taxon>Craniata</taxon>
        <taxon>Vertebrata</taxon>
        <taxon>Euteleostomi</taxon>
        <taxon>Actinopterygii</taxon>
        <taxon>Neopterygii</taxon>
        <taxon>Teleostei</taxon>
        <taxon>Neoteleostei</taxon>
        <taxon>Acanthomorphata</taxon>
        <taxon>Eupercaria</taxon>
        <taxon>Sciaenidae</taxon>
        <taxon>Collichthys</taxon>
    </lineage>
</organism>
<dbReference type="Gene3D" id="2.60.40.3210">
    <property type="entry name" value="Zona pellucida, ZP-N domain"/>
    <property type="match status" value="2"/>
</dbReference>
<evidence type="ECO:0000313" key="4">
    <source>
        <dbReference type="EMBL" id="TKS92867.1"/>
    </source>
</evidence>
<dbReference type="Pfam" id="PF26562">
    <property type="entry name" value="Ig-like"/>
    <property type="match status" value="2"/>
</dbReference>
<feature type="region of interest" description="Disordered" evidence="1">
    <location>
        <begin position="1209"/>
        <end position="1261"/>
    </location>
</feature>
<evidence type="ECO:0000259" key="3">
    <source>
        <dbReference type="PROSITE" id="PS51034"/>
    </source>
</evidence>
<dbReference type="InterPro" id="IPR001507">
    <property type="entry name" value="ZP_dom"/>
</dbReference>
<dbReference type="AlphaFoldDB" id="A0A4U5VVP9"/>
<evidence type="ECO:0000256" key="1">
    <source>
        <dbReference type="SAM" id="MobiDB-lite"/>
    </source>
</evidence>
<protein>
    <submittedName>
        <fullName evidence="4">Zona pellucida sperm-binding protein 4</fullName>
    </submittedName>
</protein>
<feature type="chain" id="PRO_5020260948" evidence="2">
    <location>
        <begin position="20"/>
        <end position="1261"/>
    </location>
</feature>
<accession>A0A4U5VVP9</accession>
<dbReference type="EMBL" id="CM014101">
    <property type="protein sequence ID" value="TKS92867.1"/>
    <property type="molecule type" value="Genomic_DNA"/>
</dbReference>
<dbReference type="InterPro" id="IPR058876">
    <property type="entry name" value="Ig-like_ZP"/>
</dbReference>
<name>A0A4U5VVP9_COLLU</name>
<gene>
    <name evidence="4" type="ORF">D9C73_027146</name>
</gene>
<dbReference type="PROSITE" id="PS51034">
    <property type="entry name" value="ZP_2"/>
    <property type="match status" value="1"/>
</dbReference>
<keyword evidence="2" id="KW-0732">Signal</keyword>
<dbReference type="PANTHER" id="PTHR47130">
    <property type="entry name" value="SI:DKEY-19B23.11-RELATED"/>
    <property type="match status" value="1"/>
</dbReference>
<dbReference type="PANTHER" id="PTHR47130:SF6">
    <property type="entry name" value="EGG ENVELOPE GLYCOPROTEIN-LIKE PRECURSOR"/>
    <property type="match status" value="1"/>
</dbReference>
<dbReference type="InterPro" id="IPR055356">
    <property type="entry name" value="ZP-N"/>
</dbReference>
<evidence type="ECO:0000256" key="2">
    <source>
        <dbReference type="SAM" id="SignalP"/>
    </source>
</evidence>
<sequence length="1261" mass="139876">MNTWLESILVITLTRVCFSVLLSLLASPLCDPAPTEMFRTKCLERHFWLSVKSSFLGQMIRFDFEDQYGLHRLSNEEAALCGYTILIDDAGDLVFRASFLACHVYSEVRIPNNNATRVCVSSAEHRISPATLVCEPAAGREDRRRILSNSAVRCRGGGAPERSSVSVRQPVLPVTSTHERKEKGVDLEIVRATILYRLQSNILAVDAAVACALNEATADGSDLLWTVPFVMSPLVHGPFTSDVSLQKVTVDGGGDLLIWTQTQSDADLSVSRLFHSNGSHSYQLSLPSSHPKIIPENIGGGYKTYSLSFTFILNIISSGKVFYHQATVEQRVEYAAPSSPKLEGKCTDGSLLVLLHHGAQAESQWDLFLGARKLDWDLVEMGGFMLEAEEDYLTVEIPFDSPGLNFGEVTLQGLVSGVEVSVVDAESLKVEDSLVHKCTFPVRELLVCLPEGRMVAVVDTTHTVPPTHPNRTTLLDPNCVPMETDSARALFSFSLDSCGTTVTMEGNLLVYENQISYPQDFLPLDDPLIHRDSPYSVAFLLSVWSSANCHIPSGALHMECHDRFFMIAADLSFTGAEPRFEAVDEAGVFPITEQYAAECGYSVNVLPLLGHIELRASYFSCHTDNKVSVRSEVTCPSETEKEDWNAALKPAYVSATSDWQVMLHRNGETLMPMSLSEARSMGYVFDLTDGRLIFRTPYGQPDSSSTEVNGVPVEVVHATLFSRQSWVVLMVDMVAACSMDVGSYDDSGYMMWETPEVLHPLVSGLHETQVNIGVNEELVEQPVAEERGYTVEKRNATVHISIPYNAEGGYRKSVVSGVLHEFYVFRLYLEQISVDEDHIDTRLRYHRTLATPLLPRPVYCEKRAVLEEHMFTVYLRDIPADVQLTAIYLNGHECTASLRNASSHTITEVLHPNDTRCYIVKVPFDDPVVIKQFSKEDAAMQHKLDLNFTLTVVPENESFYHLSSVMALTEVSPPAFDAVCSESGISFKLDHRPYDYLWEISIGSDLLTSELAAQHGYIMSNDSQRLLLDVPLFSDGFEYKDITLKGFFGTFEILVRDPETSEVQSSTIKTCPFTATELIMCSTDGRMTVVADLSLAIPSGGVPARANLVDKYCGPKETDSTRALFSFPLNSCGSTVKLSKEYVTYENEIFFSRKLRALKSPADSSSDLDRVTMQCVYSVAGLHRLFSVYKFESDTVGVGRIVHSAHSTEGLQSPTIGPTTSLQTPVPTRPTRRPVSVRPGYHPPAQYIRIPSFRQNPNRKG</sequence>
<dbReference type="Proteomes" id="UP000298787">
    <property type="component" value="Chromosome 24"/>
</dbReference>
<evidence type="ECO:0000313" key="5">
    <source>
        <dbReference type="Proteomes" id="UP000298787"/>
    </source>
</evidence>
<keyword evidence="5" id="KW-1185">Reference proteome</keyword>
<dbReference type="STRING" id="240159.A0A4U5VVP9"/>
<feature type="signal peptide" evidence="2">
    <location>
        <begin position="1"/>
        <end position="19"/>
    </location>
</feature>
<feature type="compositionally biased region" description="Polar residues" evidence="1">
    <location>
        <begin position="1209"/>
        <end position="1223"/>
    </location>
</feature>
<dbReference type="Pfam" id="PF23344">
    <property type="entry name" value="ZP-N"/>
    <property type="match status" value="2"/>
</dbReference>